<dbReference type="SUPFAM" id="SSF53448">
    <property type="entry name" value="Nucleotide-diphospho-sugar transferases"/>
    <property type="match status" value="1"/>
</dbReference>
<sequence length="490" mass="54092">MNDALSPVDLATEFDLAVDRHQSGRYHEAEALYRRILSVLPENPDVNHLLGSVLEETAGFAAAEPHYQVAIGAAPNEPRFWSTYVAALVRAGHRVAAEHMINEALKYGVDGIALGLSHAPAPAAGEHISDDTVNMVMSEFMSTLAVLLDKGRFEEAEDVARQWTDLVPGHGLAWKVLTIALLEQGRLADALEPLRKAAALLPDDTDVRDDLARASATASPTSPASRLLAPAQGTTSATLTYADAAALRAGSRSYRHLAGALVATVPVIIPTFNNVTHLRQIIPQLRGIGMRNLIVVDNASSAPDMLSCLDELQHEITVVRLNHNAGPRAIFQMPANFTHLPDIFCITDPDLQFNDDLPREFLFELIEATEHFRVGKAGFALDISQPELIKQGRFPYNGKEYTICEWESHFWQHQIGATAAGDPIFNAPIDTTFAVYNKRYFSPNQNICGVRFAGRYTARHLPWYKHSGMSVEEETFYRQNQKWSNYLSGM</sequence>
<dbReference type="Proteomes" id="UP001319874">
    <property type="component" value="Chromosome 1"/>
</dbReference>
<dbReference type="Pfam" id="PF13432">
    <property type="entry name" value="TPR_16"/>
    <property type="match status" value="2"/>
</dbReference>
<dbReference type="InterPro" id="IPR011990">
    <property type="entry name" value="TPR-like_helical_dom_sf"/>
</dbReference>
<accession>A0ABM7TY93</accession>
<dbReference type="Gene3D" id="3.90.550.10">
    <property type="entry name" value="Spore Coat Polysaccharide Biosynthesis Protein SpsA, Chain A"/>
    <property type="match status" value="1"/>
</dbReference>
<evidence type="ECO:0000313" key="1">
    <source>
        <dbReference type="EMBL" id="BCZ79390.1"/>
    </source>
</evidence>
<gene>
    <name evidence="1" type="ORF">PTKU64_30650</name>
</gene>
<evidence type="ECO:0008006" key="3">
    <source>
        <dbReference type="Google" id="ProtNLM"/>
    </source>
</evidence>
<dbReference type="InterPro" id="IPR019734">
    <property type="entry name" value="TPR_rpt"/>
</dbReference>
<reference evidence="1 2" key="1">
    <citation type="journal article" date="2022" name="Front. Microbiol.">
        <title>Identification and characterization of a novel class of self-sufficient cytochrome P450 hydroxylase involved in cyclohexanecarboxylate degradation in Paraburkholderia terrae strain KU-64.</title>
        <authorList>
            <person name="Yamamoto T."/>
            <person name="Hasegawa Y."/>
            <person name="Iwaki H."/>
        </authorList>
    </citation>
    <scope>NUCLEOTIDE SEQUENCE [LARGE SCALE GENOMIC DNA]</scope>
    <source>
        <strain evidence="1 2">KU-64</strain>
    </source>
</reference>
<name>A0ABM7TY93_9BURK</name>
<dbReference type="RefSeq" id="WP_229512249.1">
    <property type="nucleotide sequence ID" value="NZ_AP024955.1"/>
</dbReference>
<protein>
    <recommendedName>
        <fullName evidence="3">Glycosyltransferase</fullName>
    </recommendedName>
</protein>
<dbReference type="InterPro" id="IPR029044">
    <property type="entry name" value="Nucleotide-diphossugar_trans"/>
</dbReference>
<dbReference type="EMBL" id="AP024955">
    <property type="protein sequence ID" value="BCZ79390.1"/>
    <property type="molecule type" value="Genomic_DNA"/>
</dbReference>
<dbReference type="SMART" id="SM00028">
    <property type="entry name" value="TPR"/>
    <property type="match status" value="3"/>
</dbReference>
<proteinExistence type="predicted"/>
<keyword evidence="2" id="KW-1185">Reference proteome</keyword>
<organism evidence="1 2">
    <name type="scientific">Paraburkholderia terrae</name>
    <dbReference type="NCBI Taxonomy" id="311230"/>
    <lineage>
        <taxon>Bacteria</taxon>
        <taxon>Pseudomonadati</taxon>
        <taxon>Pseudomonadota</taxon>
        <taxon>Betaproteobacteria</taxon>
        <taxon>Burkholderiales</taxon>
        <taxon>Burkholderiaceae</taxon>
        <taxon>Paraburkholderia</taxon>
    </lineage>
</organism>
<dbReference type="Gene3D" id="1.25.40.10">
    <property type="entry name" value="Tetratricopeptide repeat domain"/>
    <property type="match status" value="2"/>
</dbReference>
<evidence type="ECO:0000313" key="2">
    <source>
        <dbReference type="Proteomes" id="UP001319874"/>
    </source>
</evidence>
<dbReference type="SUPFAM" id="SSF48452">
    <property type="entry name" value="TPR-like"/>
    <property type="match status" value="2"/>
</dbReference>